<gene>
    <name evidence="1" type="ORF">QAD02_009395</name>
</gene>
<accession>A0ACC2N9H8</accession>
<dbReference type="Proteomes" id="UP001239111">
    <property type="component" value="Chromosome 4"/>
</dbReference>
<protein>
    <submittedName>
        <fullName evidence="1">Uncharacterized protein</fullName>
    </submittedName>
</protein>
<keyword evidence="2" id="KW-1185">Reference proteome</keyword>
<name>A0ACC2N9H8_9HYME</name>
<sequence>MRNDFSQIFQAFLKNLEDAASKVSGAAKAKIEQFKKMFMEMKDQISVELEHLKEELTQRMEEAKKYGEAKYQEMKQKAKEIFEQKQVEFKNKVRELQQKVTNYLDGVEHQQIIHAEADIHH</sequence>
<comment type="caution">
    <text evidence="1">The sequence shown here is derived from an EMBL/GenBank/DDBJ whole genome shotgun (WGS) entry which is preliminary data.</text>
</comment>
<proteinExistence type="predicted"/>
<dbReference type="EMBL" id="CM056744">
    <property type="protein sequence ID" value="KAJ8667732.1"/>
    <property type="molecule type" value="Genomic_DNA"/>
</dbReference>
<evidence type="ECO:0000313" key="1">
    <source>
        <dbReference type="EMBL" id="KAJ8667732.1"/>
    </source>
</evidence>
<reference evidence="1" key="1">
    <citation type="submission" date="2023-04" db="EMBL/GenBank/DDBJ databases">
        <title>A chromosome-level genome assembly of the parasitoid wasp Eretmocerus hayati.</title>
        <authorList>
            <person name="Zhong Y."/>
            <person name="Liu S."/>
            <person name="Liu Y."/>
        </authorList>
    </citation>
    <scope>NUCLEOTIDE SEQUENCE</scope>
    <source>
        <strain evidence="1">ZJU_SS_LIU_2023</strain>
    </source>
</reference>
<organism evidence="1 2">
    <name type="scientific">Eretmocerus hayati</name>
    <dbReference type="NCBI Taxonomy" id="131215"/>
    <lineage>
        <taxon>Eukaryota</taxon>
        <taxon>Metazoa</taxon>
        <taxon>Ecdysozoa</taxon>
        <taxon>Arthropoda</taxon>
        <taxon>Hexapoda</taxon>
        <taxon>Insecta</taxon>
        <taxon>Pterygota</taxon>
        <taxon>Neoptera</taxon>
        <taxon>Endopterygota</taxon>
        <taxon>Hymenoptera</taxon>
        <taxon>Apocrita</taxon>
        <taxon>Proctotrupomorpha</taxon>
        <taxon>Chalcidoidea</taxon>
        <taxon>Aphelinidae</taxon>
        <taxon>Aphelininae</taxon>
        <taxon>Eretmocerus</taxon>
    </lineage>
</organism>
<evidence type="ECO:0000313" key="2">
    <source>
        <dbReference type="Proteomes" id="UP001239111"/>
    </source>
</evidence>